<accession>A0A6J7FSD6</accession>
<dbReference type="EMBL" id="CAFABA010000074">
    <property type="protein sequence ID" value="CAB4833268.1"/>
    <property type="molecule type" value="Genomic_DNA"/>
</dbReference>
<name>A0A6J7FSD6_9ZZZZ</name>
<evidence type="ECO:0000256" key="4">
    <source>
        <dbReference type="ARBA" id="ARBA00023098"/>
    </source>
</evidence>
<sequence>MIDPYKDYDLTGRVAVLTGGGSGIGACSAELLASAGAAVVLGDVDIAAAEAVAAKIRGEGGKAVAQATNVAIKAEVEALVDRAVAEFGRLDIMGNIAGIMNTDLVVDVTEEILERVIAVNQKGVFFGCQAALRVMIPQGSGSIINVASAAIDYPNSNVSVYAMTKAAVAMLTRELAIEAGPYGIRVNSIAPGSTPTNFNAQGRKDEAGNVDQTKLQVYLDRNTEMSPIGRVGEAIDQAHLIHYLASDASKFATGATFRANGGVGLVW</sequence>
<dbReference type="PRINTS" id="PR00080">
    <property type="entry name" value="SDRFAMILY"/>
</dbReference>
<evidence type="ECO:0000313" key="5">
    <source>
        <dbReference type="EMBL" id="CAB4745205.1"/>
    </source>
</evidence>
<dbReference type="InterPro" id="IPR036291">
    <property type="entry name" value="NAD(P)-bd_dom_sf"/>
</dbReference>
<evidence type="ECO:0000256" key="1">
    <source>
        <dbReference type="ARBA" id="ARBA00006484"/>
    </source>
</evidence>
<evidence type="ECO:0000313" key="6">
    <source>
        <dbReference type="EMBL" id="CAB4833268.1"/>
    </source>
</evidence>
<dbReference type="InterPro" id="IPR002347">
    <property type="entry name" value="SDR_fam"/>
</dbReference>
<dbReference type="EMBL" id="CAEZYR010000048">
    <property type="protein sequence ID" value="CAB4745205.1"/>
    <property type="molecule type" value="Genomic_DNA"/>
</dbReference>
<protein>
    <submittedName>
        <fullName evidence="7">Unannotated protein</fullName>
    </submittedName>
</protein>
<organism evidence="7">
    <name type="scientific">freshwater metagenome</name>
    <dbReference type="NCBI Taxonomy" id="449393"/>
    <lineage>
        <taxon>unclassified sequences</taxon>
        <taxon>metagenomes</taxon>
        <taxon>ecological metagenomes</taxon>
    </lineage>
</organism>
<dbReference type="PRINTS" id="PR00081">
    <property type="entry name" value="GDHRDH"/>
</dbReference>
<dbReference type="Gene3D" id="3.40.50.720">
    <property type="entry name" value="NAD(P)-binding Rossmann-like Domain"/>
    <property type="match status" value="1"/>
</dbReference>
<dbReference type="GO" id="GO:0016491">
    <property type="term" value="F:oxidoreductase activity"/>
    <property type="evidence" value="ECO:0007669"/>
    <property type="project" value="UniProtKB-KW"/>
</dbReference>
<keyword evidence="4" id="KW-0443">Lipid metabolism</keyword>
<dbReference type="EMBL" id="CAFBMH010000011">
    <property type="protein sequence ID" value="CAB4894909.1"/>
    <property type="molecule type" value="Genomic_DNA"/>
</dbReference>
<dbReference type="GO" id="GO:0006629">
    <property type="term" value="P:lipid metabolic process"/>
    <property type="evidence" value="ECO:0007669"/>
    <property type="project" value="UniProtKB-KW"/>
</dbReference>
<dbReference type="PANTHER" id="PTHR43180:SF28">
    <property type="entry name" value="NAD(P)-BINDING ROSSMANN-FOLD SUPERFAMILY PROTEIN"/>
    <property type="match status" value="1"/>
</dbReference>
<dbReference type="InterPro" id="IPR020904">
    <property type="entry name" value="Sc_DH/Rdtase_CS"/>
</dbReference>
<dbReference type="Pfam" id="PF00106">
    <property type="entry name" value="adh_short"/>
    <property type="match status" value="1"/>
</dbReference>
<dbReference type="AlphaFoldDB" id="A0A6J7FSD6"/>
<gene>
    <name evidence="5" type="ORF">UFOPK2754_01459</name>
    <name evidence="6" type="ORF">UFOPK3139_01784</name>
    <name evidence="7" type="ORF">UFOPK3543_00521</name>
    <name evidence="8" type="ORF">UFOPK3967_02325</name>
</gene>
<dbReference type="PANTHER" id="PTHR43180">
    <property type="entry name" value="3-OXOACYL-(ACYL-CARRIER-PROTEIN) REDUCTASE (AFU_ORTHOLOGUE AFUA_6G11210)"/>
    <property type="match status" value="1"/>
</dbReference>
<evidence type="ECO:0000256" key="2">
    <source>
        <dbReference type="ARBA" id="ARBA00023002"/>
    </source>
</evidence>
<evidence type="ECO:0000313" key="8">
    <source>
        <dbReference type="EMBL" id="CAB5012636.1"/>
    </source>
</evidence>
<dbReference type="CDD" id="cd05233">
    <property type="entry name" value="SDR_c"/>
    <property type="match status" value="1"/>
</dbReference>
<comment type="similarity">
    <text evidence="1">Belongs to the short-chain dehydrogenases/reductases (SDR) family.</text>
</comment>
<evidence type="ECO:0000256" key="3">
    <source>
        <dbReference type="ARBA" id="ARBA00023027"/>
    </source>
</evidence>
<keyword evidence="2" id="KW-0560">Oxidoreductase</keyword>
<dbReference type="PROSITE" id="PS00061">
    <property type="entry name" value="ADH_SHORT"/>
    <property type="match status" value="1"/>
</dbReference>
<evidence type="ECO:0000313" key="7">
    <source>
        <dbReference type="EMBL" id="CAB4894909.1"/>
    </source>
</evidence>
<dbReference type="EMBL" id="CAFBOS010000170">
    <property type="protein sequence ID" value="CAB5012636.1"/>
    <property type="molecule type" value="Genomic_DNA"/>
</dbReference>
<reference evidence="7" key="1">
    <citation type="submission" date="2020-05" db="EMBL/GenBank/DDBJ databases">
        <authorList>
            <person name="Chiriac C."/>
            <person name="Salcher M."/>
            <person name="Ghai R."/>
            <person name="Kavagutti S V."/>
        </authorList>
    </citation>
    <scope>NUCLEOTIDE SEQUENCE</scope>
</reference>
<proteinExistence type="inferred from homology"/>
<dbReference type="SUPFAM" id="SSF51735">
    <property type="entry name" value="NAD(P)-binding Rossmann-fold domains"/>
    <property type="match status" value="1"/>
</dbReference>
<keyword evidence="3" id="KW-0520">NAD</keyword>
<dbReference type="FunFam" id="3.40.50.720:FF:000084">
    <property type="entry name" value="Short-chain dehydrogenase reductase"/>
    <property type="match status" value="1"/>
</dbReference>
<dbReference type="PROSITE" id="PS51257">
    <property type="entry name" value="PROKAR_LIPOPROTEIN"/>
    <property type="match status" value="1"/>
</dbReference>